<dbReference type="SMART" id="SM00382">
    <property type="entry name" value="AAA"/>
    <property type="match status" value="1"/>
</dbReference>
<evidence type="ECO:0000256" key="3">
    <source>
        <dbReference type="ARBA" id="ARBA00022741"/>
    </source>
</evidence>
<dbReference type="InterPro" id="IPR017871">
    <property type="entry name" value="ABC_transporter-like_CS"/>
</dbReference>
<keyword evidence="5" id="KW-1278">Translocase</keyword>
<dbReference type="SUPFAM" id="SSF52540">
    <property type="entry name" value="P-loop containing nucleoside triphosphate hydrolases"/>
    <property type="match status" value="1"/>
</dbReference>
<dbReference type="GO" id="GO:0016887">
    <property type="term" value="F:ATP hydrolysis activity"/>
    <property type="evidence" value="ECO:0007669"/>
    <property type="project" value="InterPro"/>
</dbReference>
<dbReference type="InterPro" id="IPR015853">
    <property type="entry name" value="ABC_transpr_FbpC"/>
</dbReference>
<evidence type="ECO:0000256" key="2">
    <source>
        <dbReference type="ARBA" id="ARBA00022475"/>
    </source>
</evidence>
<organism evidence="8 9">
    <name type="scientific">Roseimaritima multifibrata</name>
    <dbReference type="NCBI Taxonomy" id="1930274"/>
    <lineage>
        <taxon>Bacteria</taxon>
        <taxon>Pseudomonadati</taxon>
        <taxon>Planctomycetota</taxon>
        <taxon>Planctomycetia</taxon>
        <taxon>Pirellulales</taxon>
        <taxon>Pirellulaceae</taxon>
        <taxon>Roseimaritima</taxon>
    </lineage>
</organism>
<accession>A0A517MCM9</accession>
<keyword evidence="4 8" id="KW-0067">ATP-binding</keyword>
<dbReference type="EMBL" id="CP036262">
    <property type="protein sequence ID" value="QDS92650.1"/>
    <property type="molecule type" value="Genomic_DNA"/>
</dbReference>
<evidence type="ECO:0000256" key="1">
    <source>
        <dbReference type="ARBA" id="ARBA00022448"/>
    </source>
</evidence>
<keyword evidence="2" id="KW-1003">Cell membrane</keyword>
<dbReference type="InterPro" id="IPR008995">
    <property type="entry name" value="Mo/tungstate-bd_C_term_dom"/>
</dbReference>
<dbReference type="PANTHER" id="PTHR43875:SF15">
    <property type="entry name" value="TREHALOSE IMPORT ATP-BINDING PROTEIN SUGC"/>
    <property type="match status" value="1"/>
</dbReference>
<proteinExistence type="predicted"/>
<dbReference type="InterPro" id="IPR003439">
    <property type="entry name" value="ABC_transporter-like_ATP-bd"/>
</dbReference>
<evidence type="ECO:0000256" key="4">
    <source>
        <dbReference type="ARBA" id="ARBA00022840"/>
    </source>
</evidence>
<dbReference type="InterPro" id="IPR003593">
    <property type="entry name" value="AAA+_ATPase"/>
</dbReference>
<keyword evidence="9" id="KW-1185">Reference proteome</keyword>
<keyword evidence="6" id="KW-0472">Membrane</keyword>
<evidence type="ECO:0000256" key="6">
    <source>
        <dbReference type="ARBA" id="ARBA00023136"/>
    </source>
</evidence>
<evidence type="ECO:0000313" key="9">
    <source>
        <dbReference type="Proteomes" id="UP000320672"/>
    </source>
</evidence>
<dbReference type="GO" id="GO:0015408">
    <property type="term" value="F:ABC-type ferric iron transporter activity"/>
    <property type="evidence" value="ECO:0007669"/>
    <property type="project" value="InterPro"/>
</dbReference>
<dbReference type="PANTHER" id="PTHR43875">
    <property type="entry name" value="MALTODEXTRIN IMPORT ATP-BINDING PROTEIN MSMX"/>
    <property type="match status" value="1"/>
</dbReference>
<dbReference type="AlphaFoldDB" id="A0A517MCM9"/>
<dbReference type="InterPro" id="IPR013611">
    <property type="entry name" value="Transp-assoc_OB_typ2"/>
</dbReference>
<dbReference type="PROSITE" id="PS00211">
    <property type="entry name" value="ABC_TRANSPORTER_1"/>
    <property type="match status" value="1"/>
</dbReference>
<dbReference type="InterPro" id="IPR047641">
    <property type="entry name" value="ABC_transpr_MalK/UgpC-like"/>
</dbReference>
<dbReference type="KEGG" id="rml:FF011L_13970"/>
<dbReference type="RefSeq" id="WP_218933054.1">
    <property type="nucleotide sequence ID" value="NZ_CP036262.1"/>
</dbReference>
<dbReference type="InterPro" id="IPR027417">
    <property type="entry name" value="P-loop_NTPase"/>
</dbReference>
<dbReference type="Proteomes" id="UP000320672">
    <property type="component" value="Chromosome"/>
</dbReference>
<dbReference type="CDD" id="cd03259">
    <property type="entry name" value="ABC_Carb_Solutes_like"/>
    <property type="match status" value="1"/>
</dbReference>
<dbReference type="GO" id="GO:0005524">
    <property type="term" value="F:ATP binding"/>
    <property type="evidence" value="ECO:0007669"/>
    <property type="project" value="UniProtKB-KW"/>
</dbReference>
<dbReference type="GO" id="GO:0055052">
    <property type="term" value="C:ATP-binding cassette (ABC) transporter complex, substrate-binding subunit-containing"/>
    <property type="evidence" value="ECO:0007669"/>
    <property type="project" value="TreeGrafter"/>
</dbReference>
<feature type="domain" description="ABC transporter" evidence="7">
    <location>
        <begin position="4"/>
        <end position="234"/>
    </location>
</feature>
<keyword evidence="3" id="KW-0547">Nucleotide-binding</keyword>
<evidence type="ECO:0000259" key="7">
    <source>
        <dbReference type="PROSITE" id="PS50893"/>
    </source>
</evidence>
<dbReference type="FunFam" id="3.40.50.300:FF:000042">
    <property type="entry name" value="Maltose/maltodextrin ABC transporter, ATP-binding protein"/>
    <property type="match status" value="1"/>
</dbReference>
<dbReference type="Gene3D" id="2.40.50.100">
    <property type="match status" value="1"/>
</dbReference>
<dbReference type="SUPFAM" id="SSF50331">
    <property type="entry name" value="MOP-like"/>
    <property type="match status" value="1"/>
</dbReference>
<evidence type="ECO:0000313" key="8">
    <source>
        <dbReference type="EMBL" id="QDS92650.1"/>
    </source>
</evidence>
<evidence type="ECO:0000256" key="5">
    <source>
        <dbReference type="ARBA" id="ARBA00022967"/>
    </source>
</evidence>
<sequence length="359" mass="39939">MRSLEIEQLSKEYGKVVALDQLSLTVHEGERVALVGASGCGKTTLLRLISGLETASHGKVKIAGKDVTNASPRNRDVAMVFQDFALYPSQTVKQNLSLGMQFQHQPKKVINDRIAETAEAFNLTVLLDRYPEQLSGGEQQRVAVARALIRQPSVLLLDEPFSNLDARLREDFRFELLRLHQQFGTTMLHVTHDQNEAMWMGNRIAVMEAGKIVQLGTADELYYQPASRFVAAFFGSPPMNFFALNRNGDRWQTGDFCWPMDVAVSQDASGAEVGIRPEAFQIDLPGEGFSEADPLLFHATVVSVHALGPQLCLQCEWQKEQLCVICDRSATTRPLPLSGDDVTLRVSKQDLHLFEGEQP</sequence>
<name>A0A517MCM9_9BACT</name>
<dbReference type="PROSITE" id="PS50893">
    <property type="entry name" value="ABC_TRANSPORTER_2"/>
    <property type="match status" value="1"/>
</dbReference>
<dbReference type="Pfam" id="PF08402">
    <property type="entry name" value="TOBE_2"/>
    <property type="match status" value="1"/>
</dbReference>
<dbReference type="Gene3D" id="3.40.50.300">
    <property type="entry name" value="P-loop containing nucleotide triphosphate hydrolases"/>
    <property type="match status" value="1"/>
</dbReference>
<dbReference type="Pfam" id="PF00005">
    <property type="entry name" value="ABC_tran"/>
    <property type="match status" value="1"/>
</dbReference>
<reference evidence="8 9" key="1">
    <citation type="submission" date="2019-02" db="EMBL/GenBank/DDBJ databases">
        <title>Deep-cultivation of Planctomycetes and their phenomic and genomic characterization uncovers novel biology.</title>
        <authorList>
            <person name="Wiegand S."/>
            <person name="Jogler M."/>
            <person name="Boedeker C."/>
            <person name="Pinto D."/>
            <person name="Vollmers J."/>
            <person name="Rivas-Marin E."/>
            <person name="Kohn T."/>
            <person name="Peeters S.H."/>
            <person name="Heuer A."/>
            <person name="Rast P."/>
            <person name="Oberbeckmann S."/>
            <person name="Bunk B."/>
            <person name="Jeske O."/>
            <person name="Meyerdierks A."/>
            <person name="Storesund J.E."/>
            <person name="Kallscheuer N."/>
            <person name="Luecker S."/>
            <person name="Lage O.M."/>
            <person name="Pohl T."/>
            <person name="Merkel B.J."/>
            <person name="Hornburger P."/>
            <person name="Mueller R.-W."/>
            <person name="Bruemmer F."/>
            <person name="Labrenz M."/>
            <person name="Spormann A.M."/>
            <person name="Op den Camp H."/>
            <person name="Overmann J."/>
            <person name="Amann R."/>
            <person name="Jetten M.S.M."/>
            <person name="Mascher T."/>
            <person name="Medema M.H."/>
            <person name="Devos D.P."/>
            <person name="Kaster A.-K."/>
            <person name="Ovreas L."/>
            <person name="Rohde M."/>
            <person name="Galperin M.Y."/>
            <person name="Jogler C."/>
        </authorList>
    </citation>
    <scope>NUCLEOTIDE SEQUENCE [LARGE SCALE GENOMIC DNA]</scope>
    <source>
        <strain evidence="8 9">FF011L</strain>
    </source>
</reference>
<protein>
    <submittedName>
        <fullName evidence="8">Maltose/maltodextrin import ATP-binding protein MalK</fullName>
    </submittedName>
</protein>
<keyword evidence="1" id="KW-0813">Transport</keyword>
<gene>
    <name evidence="8" type="primary">malK</name>
    <name evidence="8" type="ORF">FF011L_13970</name>
</gene>